<dbReference type="Proteomes" id="UP001223978">
    <property type="component" value="Unassembled WGS sequence"/>
</dbReference>
<dbReference type="InterPro" id="IPR047724">
    <property type="entry name" value="Streptophobe"/>
</dbReference>
<feature type="transmembrane region" description="Helical" evidence="2">
    <location>
        <begin position="159"/>
        <end position="180"/>
    </location>
</feature>
<feature type="region of interest" description="Disordered" evidence="1">
    <location>
        <begin position="520"/>
        <end position="543"/>
    </location>
</feature>
<evidence type="ECO:0000313" key="4">
    <source>
        <dbReference type="Proteomes" id="UP001223978"/>
    </source>
</evidence>
<dbReference type="RefSeq" id="WP_282542022.1">
    <property type="nucleotide sequence ID" value="NZ_JASCIQ010000008.1"/>
</dbReference>
<feature type="transmembrane region" description="Helical" evidence="2">
    <location>
        <begin position="273"/>
        <end position="300"/>
    </location>
</feature>
<dbReference type="NCBIfam" id="NF038391">
    <property type="entry name" value="streptophobe"/>
    <property type="match status" value="2"/>
</dbReference>
<gene>
    <name evidence="3" type="ORF">QIS96_09560</name>
</gene>
<protein>
    <submittedName>
        <fullName evidence="3">Streptophobe family protein</fullName>
    </submittedName>
</protein>
<evidence type="ECO:0000256" key="2">
    <source>
        <dbReference type="SAM" id="Phobius"/>
    </source>
</evidence>
<comment type="caution">
    <text evidence="3">The sequence shown here is derived from an EMBL/GenBank/DDBJ whole genome shotgun (WGS) entry which is preliminary data.</text>
</comment>
<reference evidence="3 4" key="1">
    <citation type="submission" date="2023-05" db="EMBL/GenBank/DDBJ databases">
        <title>Draft genome sequence of Streptomyces sp. B-S-A6 isolated from a cave soil in Thailand.</title>
        <authorList>
            <person name="Chamroensaksri N."/>
            <person name="Muangham S."/>
        </authorList>
    </citation>
    <scope>NUCLEOTIDE SEQUENCE [LARGE SCALE GENOMIC DNA]</scope>
    <source>
        <strain evidence="3 4">B-S-A6</strain>
    </source>
</reference>
<feature type="region of interest" description="Disordered" evidence="1">
    <location>
        <begin position="1"/>
        <end position="38"/>
    </location>
</feature>
<feature type="transmembrane region" description="Helical" evidence="2">
    <location>
        <begin position="492"/>
        <end position="511"/>
    </location>
</feature>
<evidence type="ECO:0000313" key="3">
    <source>
        <dbReference type="EMBL" id="MDI3404067.1"/>
    </source>
</evidence>
<keyword evidence="4" id="KW-1185">Reference proteome</keyword>
<feature type="transmembrane region" description="Helical" evidence="2">
    <location>
        <begin position="312"/>
        <end position="333"/>
    </location>
</feature>
<organism evidence="3 4">
    <name type="scientific">Streptomyces cavernicola</name>
    <dbReference type="NCBI Taxonomy" id="3043613"/>
    <lineage>
        <taxon>Bacteria</taxon>
        <taxon>Bacillati</taxon>
        <taxon>Actinomycetota</taxon>
        <taxon>Actinomycetes</taxon>
        <taxon>Kitasatosporales</taxon>
        <taxon>Streptomycetaceae</taxon>
        <taxon>Streptomyces</taxon>
    </lineage>
</organism>
<feature type="transmembrane region" description="Helical" evidence="2">
    <location>
        <begin position="44"/>
        <end position="66"/>
    </location>
</feature>
<dbReference type="EMBL" id="JASCIQ010000008">
    <property type="protein sequence ID" value="MDI3404067.1"/>
    <property type="molecule type" value="Genomic_DNA"/>
</dbReference>
<keyword evidence="2" id="KW-0472">Membrane</keyword>
<feature type="transmembrane region" description="Helical" evidence="2">
    <location>
        <begin position="230"/>
        <end position="252"/>
    </location>
</feature>
<feature type="compositionally biased region" description="Low complexity" evidence="1">
    <location>
        <begin position="526"/>
        <end position="537"/>
    </location>
</feature>
<keyword evidence="2" id="KW-0812">Transmembrane</keyword>
<feature type="transmembrane region" description="Helical" evidence="2">
    <location>
        <begin position="403"/>
        <end position="424"/>
    </location>
</feature>
<sequence length="543" mass="53254">MSRTTTTHPAATPSAPASNSPTGERSSGGTGAALKPSRGAARHAVEGGLAVLAAVTAMAAAGYLALRALGADGSAPLTQLVPAVTSLAFGGQIDLTAALTPKAGAGGGMLDMLGGGGGIGVGIAGQVWAMPLMLTFLGAAVLGWCFFRPLRRRARPAPALLIARTGGALGVTAVLVPVLASLARGSLALPESVSEKLGQAGGSGGSGGSGGGLGKLMSGGMSSLDFTTDIALTGFLAVLEVTLVIGLGCLAARRTSLPGPVALSRARLKWNPVTSTLTGIFTTLCTVALFLALLAGAAAATGRDQAAKAAGALLLAAPNLLSAILTSGLGASWQAGMERRQPEGGGMMGGLGGLGGIGGGAGGAGGAGGLGGATGSGSGSGSGSEGAAEQIDLSSKAVAGLPLWLIGLTLLVCLLVYAGYRTAARTPLRTAREEANALLDRHVEIALRAGVAVGLCVLVLGLVSQVSVGIGFSLMGNEMGGMDAGLDGSVRLPALTGFVLACLACYAGSRLRTVRAGGRRLRPRPRGTQVREVSSEPSSRRRC</sequence>
<feature type="transmembrane region" description="Helical" evidence="2">
    <location>
        <begin position="128"/>
        <end position="147"/>
    </location>
</feature>
<keyword evidence="2" id="KW-1133">Transmembrane helix</keyword>
<feature type="transmembrane region" description="Helical" evidence="2">
    <location>
        <begin position="345"/>
        <end position="367"/>
    </location>
</feature>
<feature type="compositionally biased region" description="Low complexity" evidence="1">
    <location>
        <begin position="1"/>
        <end position="22"/>
    </location>
</feature>
<name>A0ABT6S7I7_9ACTN</name>
<accession>A0ABT6S7I7</accession>
<evidence type="ECO:0000256" key="1">
    <source>
        <dbReference type="SAM" id="MobiDB-lite"/>
    </source>
</evidence>
<proteinExistence type="predicted"/>
<feature type="transmembrane region" description="Helical" evidence="2">
    <location>
        <begin position="445"/>
        <end position="472"/>
    </location>
</feature>